<dbReference type="InParanoid" id="Q9RZ97"/>
<dbReference type="STRING" id="243230.DR_A0057"/>
<dbReference type="CDD" id="cd00085">
    <property type="entry name" value="HNHc"/>
    <property type="match status" value="1"/>
</dbReference>
<protein>
    <submittedName>
        <fullName evidence="2">TerF-related protein</fullName>
    </submittedName>
</protein>
<dbReference type="HOGENOM" id="CLU_442001_0_0_0"/>
<dbReference type="Gene3D" id="1.10.30.50">
    <property type="match status" value="1"/>
</dbReference>
<dbReference type="AlphaFoldDB" id="Q9RZ97"/>
<dbReference type="CDD" id="cd06974">
    <property type="entry name" value="TerD_like"/>
    <property type="match status" value="1"/>
</dbReference>
<dbReference type="eggNOG" id="COG1403">
    <property type="taxonomic scope" value="Bacteria"/>
</dbReference>
<dbReference type="PaxDb" id="243230-DR_A0057"/>
<dbReference type="GO" id="GO:0004519">
    <property type="term" value="F:endonuclease activity"/>
    <property type="evidence" value="ECO:0007669"/>
    <property type="project" value="InterPro"/>
</dbReference>
<dbReference type="Pfam" id="PF02342">
    <property type="entry name" value="TerD"/>
    <property type="match status" value="1"/>
</dbReference>
<proteinExistence type="predicted"/>
<dbReference type="GO" id="GO:0008270">
    <property type="term" value="F:zinc ion binding"/>
    <property type="evidence" value="ECO:0007669"/>
    <property type="project" value="InterPro"/>
</dbReference>
<dbReference type="InterPro" id="IPR003615">
    <property type="entry name" value="HNH_nuc"/>
</dbReference>
<gene>
    <name evidence="2" type="ordered locus">DR_A0057</name>
</gene>
<dbReference type="Proteomes" id="UP000002524">
    <property type="component" value="Chromosome 2"/>
</dbReference>
<dbReference type="GO" id="GO:0003676">
    <property type="term" value="F:nucleic acid binding"/>
    <property type="evidence" value="ECO:0007669"/>
    <property type="project" value="InterPro"/>
</dbReference>
<dbReference type="PANTHER" id="PTHR32097">
    <property type="entry name" value="CAMP-BINDING PROTEIN 1-RELATED"/>
    <property type="match status" value="1"/>
</dbReference>
<dbReference type="InterPro" id="IPR051324">
    <property type="entry name" value="Stress/Tellurium_Resist"/>
</dbReference>
<dbReference type="DNASU" id="1798170"/>
<reference evidence="2 3" key="1">
    <citation type="journal article" date="1999" name="Science">
        <title>Genome sequence of the radioresistant bacterium Deinococcus radiodurans R1.</title>
        <authorList>
            <person name="White O."/>
            <person name="Eisen J.A."/>
            <person name="Heidelberg J.F."/>
            <person name="Hickey E.K."/>
            <person name="Peterson J.D."/>
            <person name="Dodson R.J."/>
            <person name="Haft D.H."/>
            <person name="Gwinn M.L."/>
            <person name="Nelson W.C."/>
            <person name="Richardson D.L."/>
            <person name="Moffat K.S."/>
            <person name="Qin H."/>
            <person name="Jiang L."/>
            <person name="Pamphile W."/>
            <person name="Crosby M."/>
            <person name="Shen M."/>
            <person name="Vamathevan J.J."/>
            <person name="Lam P."/>
            <person name="McDonald L."/>
            <person name="Utterback T."/>
            <person name="Zalewski C."/>
            <person name="Makarova K.S."/>
            <person name="Aravind L."/>
            <person name="Daly M.J."/>
            <person name="Minton K.W."/>
            <person name="Fleischmann R.D."/>
            <person name="Ketchum K.A."/>
            <person name="Nelson K.E."/>
            <person name="Salzberg S."/>
            <person name="Smith H.O."/>
            <person name="Venter J.C."/>
            <person name="Fraser C.M."/>
        </authorList>
    </citation>
    <scope>NUCLEOTIDE SEQUENCE [LARGE SCALE GENOMIC DNA]</scope>
    <source>
        <strain evidence="3">ATCC 13939 / DSM 20539 / JCM 16871 / LMG 4051 / NBRC 15346 / NCIMB 9279 / R1 / VKM B-1422</strain>
    </source>
</reference>
<accession>Q9RZ97</accession>
<dbReference type="EMBL" id="AE001825">
    <property type="protein sequence ID" value="AAF12257.1"/>
    <property type="molecule type" value="Genomic_DNA"/>
</dbReference>
<dbReference type="SUPFAM" id="SSF158682">
    <property type="entry name" value="TerB-like"/>
    <property type="match status" value="1"/>
</dbReference>
<dbReference type="EnsemblBacteria" id="AAF12257">
    <property type="protein sequence ID" value="AAF12257"/>
    <property type="gene ID" value="DR_A0057"/>
</dbReference>
<feature type="domain" description="HNH nuclease" evidence="1">
    <location>
        <begin position="523"/>
        <end position="573"/>
    </location>
</feature>
<dbReference type="Pfam" id="PF01844">
    <property type="entry name" value="HNH"/>
    <property type="match status" value="1"/>
</dbReference>
<organism evidence="2 3">
    <name type="scientific">Deinococcus radiodurans (strain ATCC 13939 / DSM 20539 / JCM 16871 / CCUG 27074 / LMG 4051 / NBRC 15346 / NCIMB 9279 / VKM B-1422 / R1)</name>
    <dbReference type="NCBI Taxonomy" id="243230"/>
    <lineage>
        <taxon>Bacteria</taxon>
        <taxon>Thermotogati</taxon>
        <taxon>Deinococcota</taxon>
        <taxon>Deinococci</taxon>
        <taxon>Deinococcales</taxon>
        <taxon>Deinococcaceae</taxon>
        <taxon>Deinococcus</taxon>
    </lineage>
</organism>
<dbReference type="InterPro" id="IPR002711">
    <property type="entry name" value="HNH"/>
</dbReference>
<sequence>MSAQVRDGRQSNKSCVREPLDAPAWLAAMGAGGKRTVIQHLQKGQRLPLAQVLSGTQLTLQTELAGMGEVDISVFGLDEQRKLSDERYFIFYNQTSSPEGAIRLDLNQQTFTLDLERMPLGIHRLLLAATSDDQTFADLGSGTSRVMDGQGGEVVFELTPGMFSTEQAVMLLELYRHQGAWRVAGVAQGFSGGLAALLQSFGGEVAEDAPLIGATVPAAPAVDWEATLSTLTTLFGQPAPTGPEVWLPLTSAPLDPWRERNSCQRCGRKPGLGARLNAQGLCKSCAQEEAASLQNFRTRFLAACADGILELREWEDLQRTVDRERLDARAALEFVRPEALSLLERTLAIAQSDGAVSEQEEEVFERLVGLLQMPDPMVRPLRARVAELRTVSRLRQGHLSTIDSTLILDAGEVAHLEMPATFRHVTATRTRDITGRIVLTNRQLHFVGSGEGGWNIQYGKVLRVEQRPDGINLELGVKKGSGTYHDVPQPLILAATLEALVRIHKRLLLMPQGEKASRSIPQKVKLEVWQRDQGQCVECGDTNYLEFDHVIPHSLGGASSVGNLQLLCRRCNLAKSNRI</sequence>
<dbReference type="InterPro" id="IPR003325">
    <property type="entry name" value="TerD"/>
</dbReference>
<dbReference type="KEGG" id="dra:DR_A0057"/>
<dbReference type="SMART" id="SM00507">
    <property type="entry name" value="HNHc"/>
    <property type="match status" value="1"/>
</dbReference>
<dbReference type="OrthoDB" id="9779761at2"/>
<name>Q9RZ97_DEIRA</name>
<dbReference type="Gene3D" id="2.60.60.30">
    <property type="entry name" value="sav2460 like domains"/>
    <property type="match status" value="1"/>
</dbReference>
<keyword evidence="3" id="KW-1185">Reference proteome</keyword>
<evidence type="ECO:0000313" key="2">
    <source>
        <dbReference type="EMBL" id="AAF12257.1"/>
    </source>
</evidence>
<evidence type="ECO:0000313" key="3">
    <source>
        <dbReference type="Proteomes" id="UP000002524"/>
    </source>
</evidence>
<dbReference type="eggNOG" id="COG2310">
    <property type="taxonomic scope" value="Bacteria"/>
</dbReference>
<dbReference type="InterPro" id="IPR029024">
    <property type="entry name" value="TerB-like"/>
</dbReference>
<evidence type="ECO:0000259" key="1">
    <source>
        <dbReference type="SMART" id="SM00507"/>
    </source>
</evidence>
<dbReference type="PANTHER" id="PTHR32097:SF3">
    <property type="entry name" value="TELLURITE RESISTANCE PROTEIN"/>
    <property type="match status" value="1"/>
</dbReference>
<dbReference type="PATRIC" id="fig|243230.17.peg.2941"/>
<dbReference type="PIR" id="C75599">
    <property type="entry name" value="C75599"/>
</dbReference>